<dbReference type="InterPro" id="IPR006977">
    <property type="entry name" value="Yip1_dom"/>
</dbReference>
<evidence type="ECO:0000256" key="4">
    <source>
        <dbReference type="ARBA" id="ARBA00023136"/>
    </source>
</evidence>
<feature type="transmembrane region" description="Helical" evidence="5">
    <location>
        <begin position="143"/>
        <end position="168"/>
    </location>
</feature>
<keyword evidence="8" id="KW-1185">Reference proteome</keyword>
<dbReference type="Pfam" id="PF04893">
    <property type="entry name" value="Yip1"/>
    <property type="match status" value="1"/>
</dbReference>
<name>A0A1H1HPD0_NATTX</name>
<keyword evidence="2 5" id="KW-0812">Transmembrane</keyword>
<organism evidence="7 8">
    <name type="scientific">Natronobacterium texcoconense</name>
    <dbReference type="NCBI Taxonomy" id="1095778"/>
    <lineage>
        <taxon>Archaea</taxon>
        <taxon>Methanobacteriati</taxon>
        <taxon>Methanobacteriota</taxon>
        <taxon>Stenosarchaea group</taxon>
        <taxon>Halobacteria</taxon>
        <taxon>Halobacteriales</taxon>
        <taxon>Natrialbaceae</taxon>
        <taxon>Natronobacterium</taxon>
    </lineage>
</organism>
<feature type="transmembrane region" description="Helical" evidence="5">
    <location>
        <begin position="109"/>
        <end position="131"/>
    </location>
</feature>
<dbReference type="GO" id="GO:0016020">
    <property type="term" value="C:membrane"/>
    <property type="evidence" value="ECO:0007669"/>
    <property type="project" value="UniProtKB-SubCell"/>
</dbReference>
<dbReference type="Proteomes" id="UP000198848">
    <property type="component" value="Unassembled WGS sequence"/>
</dbReference>
<proteinExistence type="predicted"/>
<dbReference type="RefSeq" id="WP_090383281.1">
    <property type="nucleotide sequence ID" value="NZ_FNLC01000003.1"/>
</dbReference>
<sequence length="242" mass="25268">MLDAARQSLPDLLVRPSAFFEENRPAETLPIAIGLVVVLAIVLVVAVFLLGSMLAGAVEGTVTVDNPDRPPEPFCNGVGAAMETVDGCDEPETIERDAGELVQDAVTDYVGYALLSPFFMWVLGGIVLFGVSRLANGDPSLSGTFALAGWAALPELVRVLVGLATLQYVLSDLTITDHENAPAVLESALAPAEPILVGATLLVTLWQWHLLTGGLEVDADLSRAAAAVATGVPLGLLLVFSL</sequence>
<evidence type="ECO:0000259" key="6">
    <source>
        <dbReference type="Pfam" id="PF04893"/>
    </source>
</evidence>
<dbReference type="EMBL" id="FNLC01000003">
    <property type="protein sequence ID" value="SDR27232.1"/>
    <property type="molecule type" value="Genomic_DNA"/>
</dbReference>
<feature type="domain" description="Yip1" evidence="6">
    <location>
        <begin position="12"/>
        <end position="240"/>
    </location>
</feature>
<evidence type="ECO:0000256" key="5">
    <source>
        <dbReference type="SAM" id="Phobius"/>
    </source>
</evidence>
<gene>
    <name evidence="7" type="ORF">SAMN04489842_2928</name>
</gene>
<evidence type="ECO:0000256" key="1">
    <source>
        <dbReference type="ARBA" id="ARBA00004141"/>
    </source>
</evidence>
<dbReference type="OrthoDB" id="116519at2157"/>
<feature type="transmembrane region" description="Helical" evidence="5">
    <location>
        <begin position="188"/>
        <end position="209"/>
    </location>
</feature>
<reference evidence="8" key="1">
    <citation type="submission" date="2016-10" db="EMBL/GenBank/DDBJ databases">
        <authorList>
            <person name="Varghese N."/>
            <person name="Submissions S."/>
        </authorList>
    </citation>
    <scope>NUCLEOTIDE SEQUENCE [LARGE SCALE GENOMIC DNA]</scope>
    <source>
        <strain evidence="8">DSM 24767</strain>
    </source>
</reference>
<feature type="transmembrane region" description="Helical" evidence="5">
    <location>
        <begin position="31"/>
        <end position="58"/>
    </location>
</feature>
<evidence type="ECO:0000313" key="8">
    <source>
        <dbReference type="Proteomes" id="UP000198848"/>
    </source>
</evidence>
<protein>
    <submittedName>
        <fullName evidence="7">Yip1 domain-containing protein</fullName>
    </submittedName>
</protein>
<comment type="subcellular location">
    <subcellularLocation>
        <location evidence="1">Membrane</location>
        <topology evidence="1">Multi-pass membrane protein</topology>
    </subcellularLocation>
</comment>
<keyword evidence="4 5" id="KW-0472">Membrane</keyword>
<dbReference type="AlphaFoldDB" id="A0A1H1HPD0"/>
<dbReference type="STRING" id="1095778.SAMN04489842_2928"/>
<evidence type="ECO:0000256" key="3">
    <source>
        <dbReference type="ARBA" id="ARBA00022989"/>
    </source>
</evidence>
<evidence type="ECO:0000256" key="2">
    <source>
        <dbReference type="ARBA" id="ARBA00022692"/>
    </source>
</evidence>
<evidence type="ECO:0000313" key="7">
    <source>
        <dbReference type="EMBL" id="SDR27232.1"/>
    </source>
</evidence>
<keyword evidence="3 5" id="KW-1133">Transmembrane helix</keyword>
<feature type="transmembrane region" description="Helical" evidence="5">
    <location>
        <begin position="221"/>
        <end position="240"/>
    </location>
</feature>
<accession>A0A1H1HPD0</accession>